<feature type="region of interest" description="Disordered" evidence="6">
    <location>
        <begin position="167"/>
        <end position="195"/>
    </location>
</feature>
<dbReference type="PANTHER" id="PTHR23270">
    <property type="entry name" value="PROGRAMMED CELL DEATH PROTEIN 11 PRE-RRNA PROCESSING PROTEIN RRP5"/>
    <property type="match status" value="1"/>
</dbReference>
<dbReference type="FunFam" id="1.25.40.10:FF:000727">
    <property type="entry name" value="Chromosome 1, whole genome shotgun sequence"/>
    <property type="match status" value="1"/>
</dbReference>
<gene>
    <name evidence="8" type="ORF">SCHPADRAFT_897996</name>
</gene>
<dbReference type="InterPro" id="IPR003107">
    <property type="entry name" value="HAT"/>
</dbReference>
<dbReference type="GO" id="GO:0003723">
    <property type="term" value="F:RNA binding"/>
    <property type="evidence" value="ECO:0007669"/>
    <property type="project" value="TreeGrafter"/>
</dbReference>
<keyword evidence="5" id="KW-0539">Nucleus</keyword>
<dbReference type="FunFam" id="2.40.50.140:FF:000103">
    <property type="entry name" value="protein RRP5 homolog"/>
    <property type="match status" value="3"/>
</dbReference>
<feature type="compositionally biased region" description="Basic and acidic residues" evidence="6">
    <location>
        <begin position="1"/>
        <end position="14"/>
    </location>
</feature>
<sequence length="1458" mass="161608">MSPKKRAQEEGDGSKRKKQKTSNENASTSAQPVTSVLSKEEVDFPRGGGSSFTPVEYKQIRAEAIKELKDEVFKDADSSKKRSKSKDKKSAFAPNGTKQGKTSKESKEKSGESRIEHLNYKRITVGMKVFCQVMAIYPLALIVSLPDQLLGHVPITHISDQLTAALEAMDEEEESSDEEDGDDDEKDGGKAKNLPPDLMEIFQPGQFVSAIVTAVKSPGTTEGRSTAYARDETEKTSRRVELSLIPSQVNAGIIKADLKPGYALSVAVKSVEDHGYITDLGAPVGVSGFLPFKKAGNNKKIPVGSLLRVTVDKLTDDGRTCTFNADQQLLRTTLLKEISNVSSLLPGLLVQALVTTVSQFGINVEMLGSFTGTIDLYQIPQGDTSAFSPGKKIKARVLYEIAGSSPPQFALSICDHVVSLKAKKSTGGKESLEDAFAIGTQVPSVKVKRVESERGLFVEIQDDVYGFVHISHVSDEHVPSLLANSGKWKVGSSHPARVIGHHPFDGILQLSMRNSVLEQKFLRVDDVQVGEMIKGTVRKLTDTCLFVRINGNVDGMIWPLHYADIILKHPQKRFKKDAEIKCRVLAVDASRKRIMLTAKKSLLETDLPIITRIEDAKVDLVTVGVVCKVLDKVILVEFFNNVRGIIPVKEASETPLANLSESFTPGKPVKVRIIQVDPSSSRIVASIRKLTSEVSNPSGDIEKIEVGQLVSGAVSEIAGDNVRLLLHPNNARALMSLKNVANNRSTTVDQLRSSLTKGEEMNDLIVVSRNVEKGFVLVANKPSKSIQNVPRQPPLDIKTISVGTQVVGQVERHTSAGAQLKFPGSGKRLMGLLHRTDVSDDYSEVTSLPAVGTSVKAVVVSVEKEKRQIGVSTRKSRMETGESTPVDAEISDINDLKVDAKIRGFIKSVADHGVFVSIGRNIDARVQIKELYDEFVKDWKKGFELNQVVEGKIIHVDATKRQVEITFRSGPIKKSLSISDLEVGQKVNGSVRKVTDFGIFVTIENTKLSGLCHKSEIADNEASDVVLAMRNFREGDSVRAIVLKIDAGKKQISLGLKPSYFANDEESPEDAQESSTSENSPEDIVMDEAAGNDNEDEDEESDDDHIVVDEQTIQPVSIPTEVPTQRQAPKVIPALSLQGGFQWHGMQDPSASNEQVDSSSDEDEEQPEHKKKKRKKAIEYDLTGEMHTKLPDTVSDFERQLLGSPDSSYLWIQYMSFQLQLSEVEKAREIGRRAINSINMREEQERLNVWIAMLNLENTFGTEESLEAAFKEAARMCEAKTVYLRLATILDESQKQEKSEAQYKRTCKKFGQSSKVWTLFGEHYLKRGQIEEARALLPRSLQSLEKRKHLKTISKFAQLEYKFGEPERGKTLFEGIVDSHPKRFDLWSVYMDMEASQNDIQNLRNLFERVLSLKMTSHKAKAFFKKWLTLEQRIGDEEGQQLVKDKAIEWTQRFAKPA</sequence>
<dbReference type="FunCoup" id="A0A0H2SUC6">
    <property type="interactions" value="583"/>
</dbReference>
<feature type="region of interest" description="Disordered" evidence="6">
    <location>
        <begin position="1141"/>
        <end position="1176"/>
    </location>
</feature>
<feature type="compositionally biased region" description="Basic and acidic residues" evidence="6">
    <location>
        <begin position="102"/>
        <end position="114"/>
    </location>
</feature>
<feature type="compositionally biased region" description="Polar residues" evidence="6">
    <location>
        <begin position="22"/>
        <end position="37"/>
    </location>
</feature>
<feature type="domain" description="S1 motif" evidence="7">
    <location>
        <begin position="261"/>
        <end position="326"/>
    </location>
</feature>
<dbReference type="InterPro" id="IPR003029">
    <property type="entry name" value="S1_domain"/>
</dbReference>
<evidence type="ECO:0000313" key="9">
    <source>
        <dbReference type="Proteomes" id="UP000053477"/>
    </source>
</evidence>
<feature type="domain" description="S1 motif" evidence="7">
    <location>
        <begin position="530"/>
        <end position="599"/>
    </location>
</feature>
<dbReference type="CDD" id="cd05693">
    <property type="entry name" value="S1_Rrp5_repeat_hs1_sc1"/>
    <property type="match status" value="1"/>
</dbReference>
<name>A0A0H2SUC6_9AGAM</name>
<evidence type="ECO:0000313" key="8">
    <source>
        <dbReference type="EMBL" id="KLO20741.1"/>
    </source>
</evidence>
<feature type="domain" description="S1 motif" evidence="7">
    <location>
        <begin position="984"/>
        <end position="1057"/>
    </location>
</feature>
<comment type="subunit">
    <text evidence="2">Associated with the spliceosome.</text>
</comment>
<evidence type="ECO:0000256" key="6">
    <source>
        <dbReference type="SAM" id="MobiDB-lite"/>
    </source>
</evidence>
<feature type="compositionally biased region" description="Acidic residues" evidence="6">
    <location>
        <begin position="1063"/>
        <end position="1072"/>
    </location>
</feature>
<dbReference type="SMART" id="SM00316">
    <property type="entry name" value="S1"/>
    <property type="match status" value="10"/>
</dbReference>
<keyword evidence="3" id="KW-0698">rRNA processing</keyword>
<feature type="compositionally biased region" description="Basic and acidic residues" evidence="6">
    <location>
        <begin position="71"/>
        <end position="80"/>
    </location>
</feature>
<protein>
    <recommendedName>
        <fullName evidence="7">S1 motif domain-containing protein</fullName>
    </recommendedName>
</protein>
<evidence type="ECO:0000259" key="7">
    <source>
        <dbReference type="PROSITE" id="PS50126"/>
    </source>
</evidence>
<feature type="domain" description="S1 motif" evidence="7">
    <location>
        <begin position="899"/>
        <end position="968"/>
    </location>
</feature>
<evidence type="ECO:0000256" key="1">
    <source>
        <dbReference type="ARBA" id="ARBA00004604"/>
    </source>
</evidence>
<evidence type="ECO:0000256" key="4">
    <source>
        <dbReference type="ARBA" id="ARBA00022737"/>
    </source>
</evidence>
<dbReference type="GO" id="GO:0032040">
    <property type="term" value="C:small-subunit processome"/>
    <property type="evidence" value="ECO:0007669"/>
    <property type="project" value="TreeGrafter"/>
</dbReference>
<dbReference type="CDD" id="cd05707">
    <property type="entry name" value="S1_Rrp5_repeat_sc11"/>
    <property type="match status" value="1"/>
</dbReference>
<dbReference type="InParanoid" id="A0A0H2SUC6"/>
<proteinExistence type="predicted"/>
<dbReference type="SMART" id="SM00386">
    <property type="entry name" value="HAT"/>
    <property type="match status" value="5"/>
</dbReference>
<dbReference type="PROSITE" id="PS50126">
    <property type="entry name" value="S1"/>
    <property type="match status" value="8"/>
</dbReference>
<dbReference type="GO" id="GO:0006364">
    <property type="term" value="P:rRNA processing"/>
    <property type="evidence" value="ECO:0007669"/>
    <property type="project" value="UniProtKB-KW"/>
</dbReference>
<dbReference type="SUPFAM" id="SSF48452">
    <property type="entry name" value="TPR-like"/>
    <property type="match status" value="2"/>
</dbReference>
<dbReference type="FunFam" id="2.40.50.140:FF:000155">
    <property type="entry name" value="rRNA biogenesis protein RRP5"/>
    <property type="match status" value="1"/>
</dbReference>
<feature type="region of interest" description="Disordered" evidence="6">
    <location>
        <begin position="71"/>
        <end position="114"/>
    </location>
</feature>
<dbReference type="CDD" id="cd05697">
    <property type="entry name" value="S1_Rrp5_repeat_hs5"/>
    <property type="match status" value="1"/>
</dbReference>
<dbReference type="OrthoDB" id="412781at2759"/>
<keyword evidence="4" id="KW-0677">Repeat</keyword>
<dbReference type="SUPFAM" id="SSF50249">
    <property type="entry name" value="Nucleic acid-binding proteins"/>
    <property type="match status" value="9"/>
</dbReference>
<comment type="subcellular location">
    <subcellularLocation>
        <location evidence="1">Nucleus</location>
        <location evidence="1">Nucleolus</location>
    </subcellularLocation>
</comment>
<dbReference type="Gene3D" id="1.25.40.10">
    <property type="entry name" value="Tetratricopeptide repeat domain"/>
    <property type="match status" value="2"/>
</dbReference>
<dbReference type="InterPro" id="IPR045209">
    <property type="entry name" value="Rrp5"/>
</dbReference>
<organism evidence="8 9">
    <name type="scientific">Schizopora paradoxa</name>
    <dbReference type="NCBI Taxonomy" id="27342"/>
    <lineage>
        <taxon>Eukaryota</taxon>
        <taxon>Fungi</taxon>
        <taxon>Dikarya</taxon>
        <taxon>Basidiomycota</taxon>
        <taxon>Agaricomycotina</taxon>
        <taxon>Agaricomycetes</taxon>
        <taxon>Hymenochaetales</taxon>
        <taxon>Schizoporaceae</taxon>
        <taxon>Schizopora</taxon>
    </lineage>
</organism>
<dbReference type="InterPro" id="IPR011990">
    <property type="entry name" value="TPR-like_helical_dom_sf"/>
</dbReference>
<feature type="region of interest" description="Disordered" evidence="6">
    <location>
        <begin position="1060"/>
        <end position="1084"/>
    </location>
</feature>
<feature type="domain" description="S1 motif" evidence="7">
    <location>
        <begin position="347"/>
        <end position="398"/>
    </location>
</feature>
<dbReference type="Proteomes" id="UP000053477">
    <property type="component" value="Unassembled WGS sequence"/>
</dbReference>
<dbReference type="Gene3D" id="2.40.50.140">
    <property type="entry name" value="Nucleic acid-binding proteins"/>
    <property type="match status" value="8"/>
</dbReference>
<dbReference type="Pfam" id="PF24685">
    <property type="entry name" value="OB_RRP5_4th"/>
    <property type="match status" value="1"/>
</dbReference>
<dbReference type="PANTHER" id="PTHR23270:SF10">
    <property type="entry name" value="PROTEIN RRP5 HOMOLOG"/>
    <property type="match status" value="1"/>
</dbReference>
<accession>A0A0H2SUC6</accession>
<dbReference type="InterPro" id="IPR055430">
    <property type="entry name" value="HAT_Syf1_CNRKL1_C"/>
</dbReference>
<evidence type="ECO:0000256" key="5">
    <source>
        <dbReference type="ARBA" id="ARBA00023242"/>
    </source>
</evidence>
<dbReference type="InterPro" id="IPR057301">
    <property type="entry name" value="Rrp5_OB_4th"/>
</dbReference>
<dbReference type="CDD" id="cd05696">
    <property type="entry name" value="S1_Rrp5_repeat_hs4"/>
    <property type="match status" value="1"/>
</dbReference>
<keyword evidence="9" id="KW-1185">Reference proteome</keyword>
<dbReference type="CDD" id="cd05708">
    <property type="entry name" value="S1_Rrp5_repeat_sc12"/>
    <property type="match status" value="1"/>
</dbReference>
<dbReference type="InterPro" id="IPR012340">
    <property type="entry name" value="NA-bd_OB-fold"/>
</dbReference>
<evidence type="ECO:0000256" key="3">
    <source>
        <dbReference type="ARBA" id="ARBA00022552"/>
    </source>
</evidence>
<dbReference type="InterPro" id="IPR048059">
    <property type="entry name" value="Rrp5_S1_rpt_hs1_sc1"/>
</dbReference>
<dbReference type="EMBL" id="KQ085882">
    <property type="protein sequence ID" value="KLO20741.1"/>
    <property type="molecule type" value="Genomic_DNA"/>
</dbReference>
<dbReference type="Pfam" id="PF23231">
    <property type="entry name" value="HAT_Syf1_CNRKL1_C"/>
    <property type="match status" value="1"/>
</dbReference>
<dbReference type="STRING" id="27342.A0A0H2SUC6"/>
<reference evidence="8 9" key="1">
    <citation type="submission" date="2015-04" db="EMBL/GenBank/DDBJ databases">
        <title>Complete genome sequence of Schizopora paradoxa KUC8140, a cosmopolitan wood degrader in East Asia.</title>
        <authorList>
            <consortium name="DOE Joint Genome Institute"/>
            <person name="Min B."/>
            <person name="Park H."/>
            <person name="Jang Y."/>
            <person name="Kim J.-J."/>
            <person name="Kim K.H."/>
            <person name="Pangilinan J."/>
            <person name="Lipzen A."/>
            <person name="Riley R."/>
            <person name="Grigoriev I.V."/>
            <person name="Spatafora J.W."/>
            <person name="Choi I.-G."/>
        </authorList>
    </citation>
    <scope>NUCLEOTIDE SEQUENCE [LARGE SCALE GENOMIC DNA]</scope>
    <source>
        <strain evidence="8 9">KUC8140</strain>
    </source>
</reference>
<evidence type="ECO:0000256" key="2">
    <source>
        <dbReference type="ARBA" id="ARBA00011524"/>
    </source>
</evidence>
<feature type="domain" description="S1 motif" evidence="7">
    <location>
        <begin position="439"/>
        <end position="513"/>
    </location>
</feature>
<dbReference type="Pfam" id="PF00575">
    <property type="entry name" value="S1"/>
    <property type="match status" value="4"/>
</dbReference>
<feature type="domain" description="S1 motif" evidence="7">
    <location>
        <begin position="619"/>
        <end position="688"/>
    </location>
</feature>
<feature type="domain" description="S1 motif" evidence="7">
    <location>
        <begin position="803"/>
        <end position="874"/>
    </location>
</feature>
<feature type="region of interest" description="Disordered" evidence="6">
    <location>
        <begin position="1"/>
        <end position="56"/>
    </location>
</feature>
<feature type="compositionally biased region" description="Acidic residues" evidence="6">
    <location>
        <begin position="168"/>
        <end position="186"/>
    </location>
</feature>